<feature type="compositionally biased region" description="Low complexity" evidence="1">
    <location>
        <begin position="13"/>
        <end position="22"/>
    </location>
</feature>
<feature type="region of interest" description="Disordered" evidence="1">
    <location>
        <begin position="559"/>
        <end position="578"/>
    </location>
</feature>
<dbReference type="Proteomes" id="UP000785679">
    <property type="component" value="Unassembled WGS sequence"/>
</dbReference>
<feature type="region of interest" description="Disordered" evidence="1">
    <location>
        <begin position="1"/>
        <end position="36"/>
    </location>
</feature>
<protein>
    <submittedName>
        <fullName evidence="2">Uncharacterized protein</fullName>
    </submittedName>
</protein>
<dbReference type="AlphaFoldDB" id="A0A8J8T8H3"/>
<organism evidence="2 3">
    <name type="scientific">Halteria grandinella</name>
    <dbReference type="NCBI Taxonomy" id="5974"/>
    <lineage>
        <taxon>Eukaryota</taxon>
        <taxon>Sar</taxon>
        <taxon>Alveolata</taxon>
        <taxon>Ciliophora</taxon>
        <taxon>Intramacronucleata</taxon>
        <taxon>Spirotrichea</taxon>
        <taxon>Stichotrichia</taxon>
        <taxon>Sporadotrichida</taxon>
        <taxon>Halteriidae</taxon>
        <taxon>Halteria</taxon>
    </lineage>
</organism>
<feature type="compositionally biased region" description="Basic and acidic residues" evidence="1">
    <location>
        <begin position="599"/>
        <end position="616"/>
    </location>
</feature>
<keyword evidence="3" id="KW-1185">Reference proteome</keyword>
<feature type="compositionally biased region" description="Polar residues" evidence="1">
    <location>
        <begin position="346"/>
        <end position="370"/>
    </location>
</feature>
<sequence>MLASRLVGGGGTQSQVQSSTSQKVLGPHVLGAPMREPPRQLQSKLLSQTMTKFPKVNLASRQEAYNGGGEDAPEHAGPKGVAHQNRARQFEDYIKEVAKSIMGGVISKDKALASIEKDLEQLTKQDKRIPHKEEKNSGYHRNLHASVQNNPKGFAELRLKKTAIGEDGNPMPRLSTNSSLEDPALVQVVKMVKQQTLALSHNPNINLIMQSQSLMSKSINLSKETTFQKAQQKQKGFSTFYGGLPGGLQQPTQYSRAKQAYGGGHQVMNLLENRQLMQQTLSQTSPKTFKMLSPSFSPPPAQHSGGPLGVDLKPDCSSILMTTSVDPQLIKRDHYHTPLPPKHPAGSSSKVNHGNISPKNTQNKRQSTVSIHRIQKDTSQEKRHKHTQNEALANHVSKTNNKAALDQQNNRIRNIISEKKHINNPGNINASTITLVQENYLAGGSPPMSQSTSNFYHNHHSSDARKYNQQMIDMHRGATLGDVLGLPGSQNSNQNSRNHHHEAKKASENFSTSGGPRVMQRKDSGRLSKIIQVQVNSPSQTFYNGGRQNNPFIQNPVAHHKQSGSGHFVSNGGSHHFHILDNQNHKTAASPSSGMPGKHSQDGSPKGDGDVIHRDNSGALVSFAKQNVDNNTTPRGNNRYQRDNSQGNLSPTSYAAIRENQKFYELIQKNKQILQSLQVSLDRKEDTLDSRSISPHVLMKDYLPQRQNEDVTIPYYESPHIANYRASKGNVPTYQGNGAQGQGMGRKIDYLTEFLKQKNARKSQQENMDALMQMTGTIPVVSEKVKLILSNKKDSSHYQSMTFYNDSNNQTPSQAIPRHLHMKIFKSNESGNVEMMKNIQPLLIVNRLNNASPMIEDQSLMQQISPDKNMAPMYKKARLRNRLMRESNSTNKLGDLLDEEQSSNQIGGNIPARLSKMTKAQLLSGASSILHLFSKRMPNLGGPQEDPVVARKKRLDRMVDTIPLGVQYDGWEGPHNPTTIDDENIMLDHLQEEGSPNANIYNQMGPGNQLINSQLSLKKLVTQIQLQNQINQNGSGADSKSTLPVPGSNPYTQNSSSRNDSREGVEEPDSRVSQVEPSIVSVKRTDANNLKVHSLGNGAAESQGWGEIDESQYY</sequence>
<feature type="compositionally biased region" description="Basic and acidic residues" evidence="1">
    <location>
        <begin position="1059"/>
        <end position="1070"/>
    </location>
</feature>
<evidence type="ECO:0000313" key="2">
    <source>
        <dbReference type="EMBL" id="TNV85203.1"/>
    </source>
</evidence>
<gene>
    <name evidence="2" type="ORF">FGO68_gene16067</name>
</gene>
<feature type="region of interest" description="Disordered" evidence="1">
    <location>
        <begin position="64"/>
        <end position="83"/>
    </location>
</feature>
<feature type="compositionally biased region" description="Polar residues" evidence="1">
    <location>
        <begin position="624"/>
        <end position="651"/>
    </location>
</feature>
<feature type="region of interest" description="Disordered" evidence="1">
    <location>
        <begin position="484"/>
        <end position="526"/>
    </location>
</feature>
<feature type="compositionally biased region" description="Polar residues" evidence="1">
    <location>
        <begin position="1049"/>
        <end position="1058"/>
    </location>
</feature>
<dbReference type="EMBL" id="RRYP01002043">
    <property type="protein sequence ID" value="TNV85203.1"/>
    <property type="molecule type" value="Genomic_DNA"/>
</dbReference>
<comment type="caution">
    <text evidence="2">The sequence shown here is derived from an EMBL/GenBank/DDBJ whole genome shotgun (WGS) entry which is preliminary data.</text>
</comment>
<evidence type="ECO:0000256" key="1">
    <source>
        <dbReference type="SAM" id="MobiDB-lite"/>
    </source>
</evidence>
<feature type="region of interest" description="Disordered" evidence="1">
    <location>
        <begin position="585"/>
        <end position="651"/>
    </location>
</feature>
<reference evidence="2" key="1">
    <citation type="submission" date="2019-06" db="EMBL/GenBank/DDBJ databases">
        <authorList>
            <person name="Zheng W."/>
        </authorList>
    </citation>
    <scope>NUCLEOTIDE SEQUENCE</scope>
    <source>
        <strain evidence="2">QDHG01</strain>
    </source>
</reference>
<feature type="region of interest" description="Disordered" evidence="1">
    <location>
        <begin position="1031"/>
        <end position="1081"/>
    </location>
</feature>
<accession>A0A8J8T8H3</accession>
<proteinExistence type="predicted"/>
<feature type="region of interest" description="Disordered" evidence="1">
    <location>
        <begin position="1094"/>
        <end position="1114"/>
    </location>
</feature>
<feature type="region of interest" description="Disordered" evidence="1">
    <location>
        <begin position="333"/>
        <end position="388"/>
    </location>
</feature>
<evidence type="ECO:0000313" key="3">
    <source>
        <dbReference type="Proteomes" id="UP000785679"/>
    </source>
</evidence>
<name>A0A8J8T8H3_HALGN</name>